<feature type="region of interest" description="Disordered" evidence="1">
    <location>
        <begin position="1"/>
        <end position="22"/>
    </location>
</feature>
<feature type="region of interest" description="Disordered" evidence="1">
    <location>
        <begin position="38"/>
        <end position="57"/>
    </location>
</feature>
<evidence type="ECO:0000256" key="1">
    <source>
        <dbReference type="SAM" id="MobiDB-lite"/>
    </source>
</evidence>
<dbReference type="EMBL" id="PP895363">
    <property type="protein sequence ID" value="XCI78090.1"/>
    <property type="molecule type" value="Genomic_DNA"/>
</dbReference>
<evidence type="ECO:0000313" key="2">
    <source>
        <dbReference type="EMBL" id="XCI78090.1"/>
    </source>
</evidence>
<reference evidence="2" key="1">
    <citation type="submission" date="2024-06" db="EMBL/GenBank/DDBJ databases">
        <title>High activity and specificity of bacteriophage cocktails against carbapenem-resistant Klebsiella pneumoniae belonging to high-risk clones CG258 and ST307.</title>
        <authorList>
            <person name="Jimenez Quiceno J."/>
            <person name="Salazar Ospina L."/>
            <person name="Tellez Carrasquilla S."/>
        </authorList>
    </citation>
    <scope>NUCLEOTIDE SEQUENCE</scope>
</reference>
<sequence>MRNYVAKHDYNRASAHRDKKNDYTRNWNIEEELNDYNRTMGTDLDESETNGSEENYQ</sequence>
<proteinExistence type="predicted"/>
<organism evidence="2">
    <name type="scientific">Klebsiella phage FKP3</name>
    <dbReference type="NCBI Taxonomy" id="3231233"/>
    <lineage>
        <taxon>Viruses</taxon>
        <taxon>Duplodnaviria</taxon>
        <taxon>Heunggongvirae</taxon>
        <taxon>Uroviricota</taxon>
        <taxon>Caudoviricetes</taxon>
        <taxon>Stephanstirmvirinae</taxon>
        <taxon>Justusliebigvirus</taxon>
    </lineage>
</organism>
<protein>
    <submittedName>
        <fullName evidence="2">Uncharacterized protein</fullName>
    </submittedName>
</protein>
<name>A0AAU8I062_9CAUD</name>
<accession>A0AAU8I062</accession>